<name>A0AAE9FA70_CAEBR</name>
<dbReference type="Pfam" id="PF04435">
    <property type="entry name" value="SPK"/>
    <property type="match status" value="1"/>
</dbReference>
<keyword evidence="3" id="KW-1185">Reference proteome</keyword>
<dbReference type="PANTHER" id="PTHR23362:SF0">
    <property type="entry name" value="CALPONIN-HOMOLOGY (CH) DOMAIN-CONTAINING PROTEIN-RELATED"/>
    <property type="match status" value="1"/>
</dbReference>
<dbReference type="PANTHER" id="PTHR23362">
    <property type="entry name" value="L-PLASTIN-RELATED"/>
    <property type="match status" value="1"/>
</dbReference>
<organism evidence="2 3">
    <name type="scientific">Caenorhabditis briggsae</name>
    <dbReference type="NCBI Taxonomy" id="6238"/>
    <lineage>
        <taxon>Eukaryota</taxon>
        <taxon>Metazoa</taxon>
        <taxon>Ecdysozoa</taxon>
        <taxon>Nematoda</taxon>
        <taxon>Chromadorea</taxon>
        <taxon>Rhabditida</taxon>
        <taxon>Rhabditina</taxon>
        <taxon>Rhabditomorpha</taxon>
        <taxon>Rhabditoidea</taxon>
        <taxon>Rhabditidae</taxon>
        <taxon>Peloderinae</taxon>
        <taxon>Caenorhabditis</taxon>
    </lineage>
</organism>
<feature type="domain" description="SPK" evidence="1">
    <location>
        <begin position="3"/>
        <end position="67"/>
    </location>
</feature>
<accession>A0AAE9FA70</accession>
<sequence>MSRQLGKELKQIEKFEGFLLMEKLQLPFIFSRPVSDEFVQIINDANFKISQDKEKRISRFSTEGGSVVRFSEHHQFMKCFQRVLCQVGKRKGGSEVRGIKEEAAAAGNQGIKRKLRSYQQEDVREGKNSTD</sequence>
<gene>
    <name evidence="2" type="ORF">L5515_009382</name>
</gene>
<evidence type="ECO:0000313" key="3">
    <source>
        <dbReference type="Proteomes" id="UP000829354"/>
    </source>
</evidence>
<evidence type="ECO:0000313" key="2">
    <source>
        <dbReference type="EMBL" id="UMM37703.1"/>
    </source>
</evidence>
<dbReference type="InterPro" id="IPR006570">
    <property type="entry name" value="SPK_dom"/>
</dbReference>
<evidence type="ECO:0000259" key="1">
    <source>
        <dbReference type="Pfam" id="PF04435"/>
    </source>
</evidence>
<proteinExistence type="predicted"/>
<dbReference type="EMBL" id="CP092624">
    <property type="protein sequence ID" value="UMM37703.1"/>
    <property type="molecule type" value="Genomic_DNA"/>
</dbReference>
<dbReference type="AlphaFoldDB" id="A0AAE9FA70"/>
<dbReference type="Proteomes" id="UP000829354">
    <property type="component" value="Chromosome V"/>
</dbReference>
<reference evidence="2 3" key="1">
    <citation type="submission" date="2022-04" db="EMBL/GenBank/DDBJ databases">
        <title>Chromosome-level reference genomes for two strains of Caenorhabditis briggsae: an improved platform for comparative genomics.</title>
        <authorList>
            <person name="Stevens L."/>
            <person name="Andersen E."/>
        </authorList>
    </citation>
    <scope>NUCLEOTIDE SEQUENCE [LARGE SCALE GENOMIC DNA]</scope>
    <source>
        <strain evidence="2">VX34</strain>
        <tissue evidence="2">Whole-organism</tissue>
    </source>
</reference>
<dbReference type="InterPro" id="IPR053315">
    <property type="entry name" value="Peptidase_C14A"/>
</dbReference>
<protein>
    <recommendedName>
        <fullName evidence="1">SPK domain-containing protein</fullName>
    </recommendedName>
</protein>